<feature type="compositionally biased region" description="Basic and acidic residues" evidence="1">
    <location>
        <begin position="23"/>
        <end position="37"/>
    </location>
</feature>
<evidence type="ECO:0000256" key="1">
    <source>
        <dbReference type="SAM" id="MobiDB-lite"/>
    </source>
</evidence>
<comment type="caution">
    <text evidence="2">The sequence shown here is derived from an EMBL/GenBank/DDBJ whole genome shotgun (WGS) entry which is preliminary data.</text>
</comment>
<evidence type="ECO:0008006" key="4">
    <source>
        <dbReference type="Google" id="ProtNLM"/>
    </source>
</evidence>
<feature type="region of interest" description="Disordered" evidence="1">
    <location>
        <begin position="1"/>
        <end position="40"/>
    </location>
</feature>
<evidence type="ECO:0000313" key="2">
    <source>
        <dbReference type="EMBL" id="MCM2535674.1"/>
    </source>
</evidence>
<keyword evidence="3" id="KW-1185">Reference proteome</keyword>
<evidence type="ECO:0000313" key="3">
    <source>
        <dbReference type="Proteomes" id="UP001523262"/>
    </source>
</evidence>
<accession>A0ABT0WJI2</accession>
<gene>
    <name evidence="2" type="ORF">NDK43_29550</name>
</gene>
<proteinExistence type="predicted"/>
<sequence length="77" mass="8583">MKKDQIDSNETVKANIKMNEQLEDGKIHASTRGRTEAESANLEMQDRFRGENAQPAEGISSAFVYAPAIELNTENKD</sequence>
<organism evidence="2 3">
    <name type="scientific">Neobacillus pocheonensis</name>
    <dbReference type="NCBI Taxonomy" id="363869"/>
    <lineage>
        <taxon>Bacteria</taxon>
        <taxon>Bacillati</taxon>
        <taxon>Bacillota</taxon>
        <taxon>Bacilli</taxon>
        <taxon>Bacillales</taxon>
        <taxon>Bacillaceae</taxon>
        <taxon>Neobacillus</taxon>
    </lineage>
</organism>
<dbReference type="Proteomes" id="UP001523262">
    <property type="component" value="Unassembled WGS sequence"/>
</dbReference>
<protein>
    <recommendedName>
        <fullName evidence="4">DUF4025 domain-containing protein</fullName>
    </recommendedName>
</protein>
<name>A0ABT0WJI2_9BACI</name>
<dbReference type="EMBL" id="JAMQCR010000003">
    <property type="protein sequence ID" value="MCM2535674.1"/>
    <property type="molecule type" value="Genomic_DNA"/>
</dbReference>
<reference evidence="2 3" key="1">
    <citation type="submission" date="2022-06" db="EMBL/GenBank/DDBJ databases">
        <authorList>
            <person name="Jeon C.O."/>
        </authorList>
    </citation>
    <scope>NUCLEOTIDE SEQUENCE [LARGE SCALE GENOMIC DNA]</scope>
    <source>
        <strain evidence="2 3">KCTC 13943</strain>
    </source>
</reference>